<proteinExistence type="predicted"/>
<keyword evidence="1" id="KW-0812">Transmembrane</keyword>
<organism evidence="2 3">
    <name type="scientific">Enterococcus avium</name>
    <name type="common">Streptococcus avium</name>
    <dbReference type="NCBI Taxonomy" id="33945"/>
    <lineage>
        <taxon>Bacteria</taxon>
        <taxon>Bacillati</taxon>
        <taxon>Bacillota</taxon>
        <taxon>Bacilli</taxon>
        <taxon>Lactobacillales</taxon>
        <taxon>Enterococcaceae</taxon>
        <taxon>Enterococcus</taxon>
    </lineage>
</organism>
<evidence type="ECO:0000313" key="2">
    <source>
        <dbReference type="EMBL" id="MDT2516272.1"/>
    </source>
</evidence>
<keyword evidence="1" id="KW-1133">Transmembrane helix</keyword>
<evidence type="ECO:0000256" key="1">
    <source>
        <dbReference type="SAM" id="Phobius"/>
    </source>
</evidence>
<reference evidence="2 3" key="1">
    <citation type="submission" date="2023-03" db="EMBL/GenBank/DDBJ databases">
        <authorList>
            <person name="Shen W."/>
            <person name="Cai J."/>
        </authorList>
    </citation>
    <scope>NUCLEOTIDE SEQUENCE [LARGE SCALE GENOMIC DNA]</scope>
    <source>
        <strain evidence="2 3">Y2</strain>
    </source>
</reference>
<feature type="transmembrane region" description="Helical" evidence="1">
    <location>
        <begin position="36"/>
        <end position="59"/>
    </location>
</feature>
<dbReference type="EMBL" id="JARPWY010000073">
    <property type="protein sequence ID" value="MDT2516272.1"/>
    <property type="molecule type" value="Genomic_DNA"/>
</dbReference>
<name>A0ABD5FCJ8_ENTAV</name>
<gene>
    <name evidence="2" type="ORF">P7D79_18765</name>
</gene>
<dbReference type="Proteomes" id="UP001264335">
    <property type="component" value="Unassembled WGS sequence"/>
</dbReference>
<protein>
    <recommendedName>
        <fullName evidence="4">Immunity protein</fullName>
    </recommendedName>
</protein>
<sequence length="65" mass="7357">MIIGLVFLALGIWQLWITKRSFSNLRNKGNEATSPFVMFSLWSSLVMAIIFLVIAYNVIVGNFGF</sequence>
<accession>A0ABD5FCJ8</accession>
<dbReference type="AlphaFoldDB" id="A0ABD5FCJ8"/>
<evidence type="ECO:0000313" key="3">
    <source>
        <dbReference type="Proteomes" id="UP001264335"/>
    </source>
</evidence>
<dbReference type="RefSeq" id="WP_311872098.1">
    <property type="nucleotide sequence ID" value="NZ_JARPWF010000011.1"/>
</dbReference>
<evidence type="ECO:0008006" key="4">
    <source>
        <dbReference type="Google" id="ProtNLM"/>
    </source>
</evidence>
<comment type="caution">
    <text evidence="2">The sequence shown here is derived from an EMBL/GenBank/DDBJ whole genome shotgun (WGS) entry which is preliminary data.</text>
</comment>
<keyword evidence="1" id="KW-0472">Membrane</keyword>